<gene>
    <name evidence="2" type="ORF">B0T11DRAFT_107863</name>
</gene>
<dbReference type="EMBL" id="JAGPXD010000004">
    <property type="protein sequence ID" value="KAH7358767.1"/>
    <property type="molecule type" value="Genomic_DNA"/>
</dbReference>
<dbReference type="Proteomes" id="UP000813385">
    <property type="component" value="Unassembled WGS sequence"/>
</dbReference>
<evidence type="ECO:0000313" key="3">
    <source>
        <dbReference type="Proteomes" id="UP000813385"/>
    </source>
</evidence>
<evidence type="ECO:0000256" key="1">
    <source>
        <dbReference type="SAM" id="MobiDB-lite"/>
    </source>
</evidence>
<sequence>MPSSSLGRASPRPKTYTTPIPPVTDPRRRLDVHVVSCPVLSRSPAHLTPSEPAHQGPARNPQASPVRVQPSPVPAHRTVQTAPHPVAPHFSVVHQERGYFPVAPPAGKLGTGGRPPWMDGLRNDLPASSSWPSSFSSHRRGHSLPWTRQTVMLGSLAHPLLEARDLTSRHQDRGVVALPGLRLRLMPWPGAPLRSLGLFWSSSTDL</sequence>
<keyword evidence="3" id="KW-1185">Reference proteome</keyword>
<feature type="region of interest" description="Disordered" evidence="1">
    <location>
        <begin position="1"/>
        <end position="29"/>
    </location>
</feature>
<comment type="caution">
    <text evidence="2">The sequence shown here is derived from an EMBL/GenBank/DDBJ whole genome shotgun (WGS) entry which is preliminary data.</text>
</comment>
<reference evidence="2" key="1">
    <citation type="journal article" date="2021" name="Nat. Commun.">
        <title>Genetic determinants of endophytism in the Arabidopsis root mycobiome.</title>
        <authorList>
            <person name="Mesny F."/>
            <person name="Miyauchi S."/>
            <person name="Thiergart T."/>
            <person name="Pickel B."/>
            <person name="Atanasova L."/>
            <person name="Karlsson M."/>
            <person name="Huettel B."/>
            <person name="Barry K.W."/>
            <person name="Haridas S."/>
            <person name="Chen C."/>
            <person name="Bauer D."/>
            <person name="Andreopoulos W."/>
            <person name="Pangilinan J."/>
            <person name="LaButti K."/>
            <person name="Riley R."/>
            <person name="Lipzen A."/>
            <person name="Clum A."/>
            <person name="Drula E."/>
            <person name="Henrissat B."/>
            <person name="Kohler A."/>
            <person name="Grigoriev I.V."/>
            <person name="Martin F.M."/>
            <person name="Hacquard S."/>
        </authorList>
    </citation>
    <scope>NUCLEOTIDE SEQUENCE</scope>
    <source>
        <strain evidence="2">MPI-CAGE-AT-0016</strain>
    </source>
</reference>
<dbReference type="AlphaFoldDB" id="A0A8K0TBX7"/>
<protein>
    <submittedName>
        <fullName evidence="2">Uncharacterized protein</fullName>
    </submittedName>
</protein>
<feature type="region of interest" description="Disordered" evidence="1">
    <location>
        <begin position="42"/>
        <end position="77"/>
    </location>
</feature>
<accession>A0A8K0TBX7</accession>
<name>A0A8K0TBX7_9PEZI</name>
<organism evidence="2 3">
    <name type="scientific">Plectosphaerella cucumerina</name>
    <dbReference type="NCBI Taxonomy" id="40658"/>
    <lineage>
        <taxon>Eukaryota</taxon>
        <taxon>Fungi</taxon>
        <taxon>Dikarya</taxon>
        <taxon>Ascomycota</taxon>
        <taxon>Pezizomycotina</taxon>
        <taxon>Sordariomycetes</taxon>
        <taxon>Hypocreomycetidae</taxon>
        <taxon>Glomerellales</taxon>
        <taxon>Plectosphaerellaceae</taxon>
        <taxon>Plectosphaerella</taxon>
    </lineage>
</organism>
<evidence type="ECO:0000313" key="2">
    <source>
        <dbReference type="EMBL" id="KAH7358767.1"/>
    </source>
</evidence>
<proteinExistence type="predicted"/>